<organism evidence="12 13">
    <name type="scientific">Heterocephalus glaber</name>
    <name type="common">Naked mole rat</name>
    <dbReference type="NCBI Taxonomy" id="10181"/>
    <lineage>
        <taxon>Eukaryota</taxon>
        <taxon>Metazoa</taxon>
        <taxon>Chordata</taxon>
        <taxon>Craniata</taxon>
        <taxon>Vertebrata</taxon>
        <taxon>Euteleostomi</taxon>
        <taxon>Mammalia</taxon>
        <taxon>Eutheria</taxon>
        <taxon>Euarchontoglires</taxon>
        <taxon>Glires</taxon>
        <taxon>Rodentia</taxon>
        <taxon>Hystricomorpha</taxon>
        <taxon>Bathyergidae</taxon>
        <taxon>Heterocephalus</taxon>
    </lineage>
</organism>
<proteinExistence type="inferred from homology"/>
<dbReference type="SUPFAM" id="SSF55931">
    <property type="entry name" value="Glutamine synthetase/guanido kinase"/>
    <property type="match status" value="1"/>
</dbReference>
<dbReference type="SMART" id="SM01230">
    <property type="entry name" value="Gln-synt_C"/>
    <property type="match status" value="1"/>
</dbReference>
<evidence type="ECO:0000259" key="11">
    <source>
        <dbReference type="SMART" id="SM01230"/>
    </source>
</evidence>
<evidence type="ECO:0000256" key="6">
    <source>
        <dbReference type="ARBA" id="ARBA00022598"/>
    </source>
</evidence>
<dbReference type="STRING" id="10181.G5C049"/>
<feature type="region of interest" description="Disordered" evidence="10">
    <location>
        <begin position="1"/>
        <end position="113"/>
    </location>
</feature>
<feature type="compositionally biased region" description="Basic and acidic residues" evidence="10">
    <location>
        <begin position="10"/>
        <end position="26"/>
    </location>
</feature>
<dbReference type="InterPro" id="IPR008146">
    <property type="entry name" value="Gln_synth_cat_dom"/>
</dbReference>
<dbReference type="InterPro" id="IPR014746">
    <property type="entry name" value="Gln_synth/guanido_kin_cat_dom"/>
</dbReference>
<dbReference type="EC" id="6.3.1.2" evidence="3"/>
<evidence type="ECO:0000256" key="7">
    <source>
        <dbReference type="ARBA" id="ARBA00022741"/>
    </source>
</evidence>
<dbReference type="FunFam" id="3.30.590.10:FF:000011">
    <property type="entry name" value="Glutamine synthetase"/>
    <property type="match status" value="1"/>
</dbReference>
<evidence type="ECO:0000256" key="5">
    <source>
        <dbReference type="ARBA" id="ARBA00022490"/>
    </source>
</evidence>
<keyword evidence="7" id="KW-0547">Nucleotide-binding</keyword>
<comment type="similarity">
    <text evidence="2">Belongs to the glutamine synthetase family.</text>
</comment>
<dbReference type="GO" id="GO:0005737">
    <property type="term" value="C:cytoplasm"/>
    <property type="evidence" value="ECO:0007669"/>
    <property type="project" value="UniProtKB-SubCell"/>
</dbReference>
<dbReference type="GO" id="GO:0004356">
    <property type="term" value="F:glutamine synthetase activity"/>
    <property type="evidence" value="ECO:0007669"/>
    <property type="project" value="UniProtKB-EC"/>
</dbReference>
<evidence type="ECO:0000256" key="2">
    <source>
        <dbReference type="ARBA" id="ARBA00009897"/>
    </source>
</evidence>
<accession>G5C049</accession>
<evidence type="ECO:0000313" key="12">
    <source>
        <dbReference type="EMBL" id="EHB14910.1"/>
    </source>
</evidence>
<dbReference type="PANTHER" id="PTHR20852:SF45">
    <property type="entry name" value="GLUTAMINE SYNTHETASE"/>
    <property type="match status" value="1"/>
</dbReference>
<dbReference type="InParanoid" id="G5C049"/>
<keyword evidence="6" id="KW-0436">Ligase</keyword>
<dbReference type="InterPro" id="IPR050292">
    <property type="entry name" value="Glutamine_Synthetase"/>
</dbReference>
<dbReference type="Proteomes" id="UP000006813">
    <property type="component" value="Unassembled WGS sequence"/>
</dbReference>
<evidence type="ECO:0000256" key="8">
    <source>
        <dbReference type="ARBA" id="ARBA00022840"/>
    </source>
</evidence>
<dbReference type="GO" id="GO:0006542">
    <property type="term" value="P:glutamine biosynthetic process"/>
    <property type="evidence" value="ECO:0007669"/>
    <property type="project" value="TreeGrafter"/>
</dbReference>
<dbReference type="EMBL" id="JH172626">
    <property type="protein sequence ID" value="EHB14910.1"/>
    <property type="molecule type" value="Genomic_DNA"/>
</dbReference>
<name>G5C049_HETGA</name>
<dbReference type="PANTHER" id="PTHR20852">
    <property type="entry name" value="GLUTAMINE SYNTHETASE"/>
    <property type="match status" value="1"/>
</dbReference>
<evidence type="ECO:0000256" key="10">
    <source>
        <dbReference type="SAM" id="MobiDB-lite"/>
    </source>
</evidence>
<reference evidence="12 13" key="1">
    <citation type="journal article" date="2011" name="Nature">
        <title>Genome sequencing reveals insights into physiology and longevity of the naked mole rat.</title>
        <authorList>
            <person name="Kim E.B."/>
            <person name="Fang X."/>
            <person name="Fushan A.A."/>
            <person name="Huang Z."/>
            <person name="Lobanov A.V."/>
            <person name="Han L."/>
            <person name="Marino S.M."/>
            <person name="Sun X."/>
            <person name="Turanov A.A."/>
            <person name="Yang P."/>
            <person name="Yim S.H."/>
            <person name="Zhao X."/>
            <person name="Kasaikina M.V."/>
            <person name="Stoletzki N."/>
            <person name="Peng C."/>
            <person name="Polak P."/>
            <person name="Xiong Z."/>
            <person name="Kiezun A."/>
            <person name="Zhu Y."/>
            <person name="Chen Y."/>
            <person name="Kryukov G.V."/>
            <person name="Zhang Q."/>
            <person name="Peshkin L."/>
            <person name="Yang L."/>
            <person name="Bronson R.T."/>
            <person name="Buffenstein R."/>
            <person name="Wang B."/>
            <person name="Han C."/>
            <person name="Li Q."/>
            <person name="Chen L."/>
            <person name="Zhao W."/>
            <person name="Sunyaev S.R."/>
            <person name="Park T.J."/>
            <person name="Zhang G."/>
            <person name="Wang J."/>
            <person name="Gladyshev V.N."/>
        </authorList>
    </citation>
    <scope>NUCLEOTIDE SEQUENCE [LARGE SCALE GENOMIC DNA]</scope>
</reference>
<evidence type="ECO:0000256" key="4">
    <source>
        <dbReference type="ARBA" id="ARBA00021364"/>
    </source>
</evidence>
<feature type="domain" description="GS catalytic" evidence="11">
    <location>
        <begin position="49"/>
        <end position="283"/>
    </location>
</feature>
<feature type="compositionally biased region" description="Acidic residues" evidence="10">
    <location>
        <begin position="96"/>
        <end position="105"/>
    </location>
</feature>
<dbReference type="Gene3D" id="3.30.590.10">
    <property type="entry name" value="Glutamine synthetase/guanido kinase, catalytic domain"/>
    <property type="match status" value="1"/>
</dbReference>
<dbReference type="AlphaFoldDB" id="G5C049"/>
<evidence type="ECO:0000256" key="1">
    <source>
        <dbReference type="ARBA" id="ARBA00004496"/>
    </source>
</evidence>
<dbReference type="GO" id="GO:0005524">
    <property type="term" value="F:ATP binding"/>
    <property type="evidence" value="ECO:0007669"/>
    <property type="project" value="UniProtKB-KW"/>
</dbReference>
<evidence type="ECO:0000313" key="13">
    <source>
        <dbReference type="Proteomes" id="UP000006813"/>
    </source>
</evidence>
<evidence type="ECO:0000256" key="9">
    <source>
        <dbReference type="ARBA" id="ARBA00030668"/>
    </source>
</evidence>
<evidence type="ECO:0000256" key="3">
    <source>
        <dbReference type="ARBA" id="ARBA00012937"/>
    </source>
</evidence>
<keyword evidence="5" id="KW-0963">Cytoplasm</keyword>
<gene>
    <name evidence="12" type="ORF">GW7_01831</name>
</gene>
<keyword evidence="8" id="KW-0067">ATP-binding</keyword>
<comment type="subcellular location">
    <subcellularLocation>
        <location evidence="1">Cytoplasm</location>
    </subcellularLocation>
</comment>
<sequence length="284" mass="31444">MFCVPVPIPPEERDHYTAGEKKRSGHSDSNGFAGHINLPDLVQQSHSPAGTPTEGLGRVSTHPQEMDSGTEYGMGSSTKASFTPFVDPRVYQTSPTDEDEEDEESSAAGADKAYGRDIVQVHYQACQSCTATNAKVMPPQHQIGPCEGISMEDHLWIAQFILHHVCEVSGVTATFHPKHNSWELEWCYTNYTTKVTQENSLKYTDEATEKLSKWHQYHICNYDPEGGLDNARSLTGFHKTSSINNFSADVLNCSTSISIPQNVGQKKGYFEDPRPFANCVTPLL</sequence>
<protein>
    <recommendedName>
        <fullName evidence="4">Glutamine synthetase</fullName>
        <ecNumber evidence="3">6.3.1.2</ecNumber>
    </recommendedName>
    <alternativeName>
        <fullName evidence="9">Glutamate--ammonia ligase</fullName>
    </alternativeName>
</protein>